<proteinExistence type="predicted"/>
<name>A0ABY4BBC5_9BACT</name>
<dbReference type="Proteomes" id="UP000831390">
    <property type="component" value="Chromosome"/>
</dbReference>
<evidence type="ECO:0000313" key="2">
    <source>
        <dbReference type="Proteomes" id="UP000831390"/>
    </source>
</evidence>
<sequence>MNPHLLTVEKLAILIKYHWDLRGFYKQATAAEKELMDVDWDDLGDVLQDLKLYHRNLVSKEYAKKIFANLHEVCADEETAQTLLGYASTL</sequence>
<keyword evidence="2" id="KW-1185">Reference proteome</keyword>
<gene>
    <name evidence="1" type="ORF">MTP16_22930</name>
</gene>
<accession>A0ABY4BBC5</accession>
<reference evidence="1 2" key="1">
    <citation type="submission" date="2022-03" db="EMBL/GenBank/DDBJ databases">
        <title>Hymenobactersp. isolated from the air.</title>
        <authorList>
            <person name="Won M."/>
            <person name="Kwon S.-W."/>
        </authorList>
    </citation>
    <scope>NUCLEOTIDE SEQUENCE [LARGE SCALE GENOMIC DNA]</scope>
    <source>
        <strain evidence="1 2">KACC 22596</strain>
    </source>
</reference>
<dbReference type="EMBL" id="CP094534">
    <property type="protein sequence ID" value="UOE33955.1"/>
    <property type="molecule type" value="Genomic_DNA"/>
</dbReference>
<protein>
    <submittedName>
        <fullName evidence="1">Uncharacterized protein</fullName>
    </submittedName>
</protein>
<organism evidence="1 2">
    <name type="scientific">Hymenobacter monticola</name>
    <dbReference type="NCBI Taxonomy" id="1705399"/>
    <lineage>
        <taxon>Bacteria</taxon>
        <taxon>Pseudomonadati</taxon>
        <taxon>Bacteroidota</taxon>
        <taxon>Cytophagia</taxon>
        <taxon>Cytophagales</taxon>
        <taxon>Hymenobacteraceae</taxon>
        <taxon>Hymenobacter</taxon>
    </lineage>
</organism>
<evidence type="ECO:0000313" key="1">
    <source>
        <dbReference type="EMBL" id="UOE33955.1"/>
    </source>
</evidence>
<dbReference type="RefSeq" id="WP_243514493.1">
    <property type="nucleotide sequence ID" value="NZ_CP094534.1"/>
</dbReference>